<proteinExistence type="predicted"/>
<dbReference type="GeneID" id="14050329"/>
<name>K7ZVT4_9CRUS</name>
<dbReference type="AlphaFoldDB" id="K7ZVT4"/>
<sequence>MPQMAPSLWCVIYLFMCAMIIMNSNNLFFYSESKSFKHSVKNNKFMNLMWQ</sequence>
<dbReference type="RefSeq" id="YP_007026846.1">
    <property type="nucleotide sequence ID" value="NC_019656.1"/>
</dbReference>
<protein>
    <submittedName>
        <fullName evidence="2">ATP synthase F0 subunit 8</fullName>
    </submittedName>
</protein>
<keyword evidence="1" id="KW-0472">Membrane</keyword>
<organism evidence="2">
    <name type="scientific">Metacrangonyx ilvanus</name>
    <dbReference type="NCBI Taxonomy" id="931575"/>
    <lineage>
        <taxon>Eukaryota</taxon>
        <taxon>Metazoa</taxon>
        <taxon>Ecdysozoa</taxon>
        <taxon>Arthropoda</taxon>
        <taxon>Crustacea</taxon>
        <taxon>Multicrustacea</taxon>
        <taxon>Malacostraca</taxon>
        <taxon>Eumalacostraca</taxon>
        <taxon>Peracarida</taxon>
        <taxon>Amphipoda</taxon>
        <taxon>Senticaudata</taxon>
        <taxon>Hadziida</taxon>
        <taxon>Hadzioidea</taxon>
        <taxon>Metacrangonyctidae</taxon>
        <taxon>Metacrangonyx</taxon>
    </lineage>
</organism>
<keyword evidence="1" id="KW-0812">Transmembrane</keyword>
<keyword evidence="2" id="KW-0496">Mitochondrion</keyword>
<evidence type="ECO:0000256" key="1">
    <source>
        <dbReference type="SAM" id="Phobius"/>
    </source>
</evidence>
<reference evidence="2" key="2">
    <citation type="submission" date="2012-06" db="EMBL/GenBank/DDBJ databases">
        <authorList>
            <person name="Fan L."/>
        </authorList>
    </citation>
    <scope>NUCLEOTIDE SEQUENCE</scope>
</reference>
<keyword evidence="1" id="KW-1133">Transmembrane helix</keyword>
<gene>
    <name evidence="2" type="primary">atp8</name>
</gene>
<feature type="transmembrane region" description="Helical" evidence="1">
    <location>
        <begin position="6"/>
        <end position="29"/>
    </location>
</feature>
<accession>K7ZVT4</accession>
<reference evidence="2" key="1">
    <citation type="journal article" date="2012" name="Curr. Biol.">
        <title>Mitogenomic phylogenetic analysis supports continental-scale vicariance in subterranean thalassoid crustaceans.</title>
        <authorList>
            <person name="Bauza-Ribot M.M."/>
            <person name="Juan C."/>
            <person name="Nardi F."/>
            <person name="Oromi P."/>
            <person name="Pons J."/>
            <person name="Jaume D."/>
        </authorList>
    </citation>
    <scope>NUCLEOTIDE SEQUENCE</scope>
</reference>
<geneLocation type="mitochondrion" evidence="2"/>
<dbReference type="EMBL" id="HE860503">
    <property type="protein sequence ID" value="CCI69549.1"/>
    <property type="molecule type" value="Genomic_DNA"/>
</dbReference>
<dbReference type="CTD" id="4509"/>
<evidence type="ECO:0000313" key="2">
    <source>
        <dbReference type="EMBL" id="CCI69549.1"/>
    </source>
</evidence>